<sequence length="145" mass="16860">MTDNMTVESQESTSFFLKEQIQVLTNDLLYPSESDEKIEYFEMELSTAEKVNQANFKMFNGIQPEINVSEMDFETFFKPLIKVEDWFGEDEKKWATDSLTLKNLLAEKTKDIQIFKVGEVSIDVFLFGKAEECKWVGLKTKVIET</sequence>
<proteinExistence type="predicted"/>
<evidence type="ECO:0000313" key="1">
    <source>
        <dbReference type="EMBL" id="PWK18889.1"/>
    </source>
</evidence>
<organism evidence="1 2">
    <name type="scientific">Arcicella aurantiaca</name>
    <dbReference type="NCBI Taxonomy" id="591202"/>
    <lineage>
        <taxon>Bacteria</taxon>
        <taxon>Pseudomonadati</taxon>
        <taxon>Bacteroidota</taxon>
        <taxon>Cytophagia</taxon>
        <taxon>Cytophagales</taxon>
        <taxon>Flectobacillaceae</taxon>
        <taxon>Arcicella</taxon>
    </lineage>
</organism>
<dbReference type="EMBL" id="QGGO01000028">
    <property type="protein sequence ID" value="PWK18889.1"/>
    <property type="molecule type" value="Genomic_DNA"/>
</dbReference>
<dbReference type="AlphaFoldDB" id="A0A316DP06"/>
<reference evidence="1 2" key="1">
    <citation type="submission" date="2018-05" db="EMBL/GenBank/DDBJ databases">
        <title>Genomic Encyclopedia of Archaeal and Bacterial Type Strains, Phase II (KMG-II): from individual species to whole genera.</title>
        <authorList>
            <person name="Goeker M."/>
        </authorList>
    </citation>
    <scope>NUCLEOTIDE SEQUENCE [LARGE SCALE GENOMIC DNA]</scope>
    <source>
        <strain evidence="1 2">DSM 22214</strain>
    </source>
</reference>
<accession>A0A316DP06</accession>
<dbReference type="InterPro" id="IPR036587">
    <property type="entry name" value="NucleaseA_inhib-like_sf"/>
</dbReference>
<dbReference type="InterPro" id="IPR012489">
    <property type="entry name" value="NucleaseA_inhib-like"/>
</dbReference>
<dbReference type="Proteomes" id="UP000245489">
    <property type="component" value="Unassembled WGS sequence"/>
</dbReference>
<gene>
    <name evidence="1" type="ORF">LV89_04024</name>
</gene>
<comment type="caution">
    <text evidence="1">The sequence shown here is derived from an EMBL/GenBank/DDBJ whole genome shotgun (WGS) entry which is preliminary data.</text>
</comment>
<evidence type="ECO:0000313" key="2">
    <source>
        <dbReference type="Proteomes" id="UP000245489"/>
    </source>
</evidence>
<dbReference type="Pfam" id="PF07924">
    <property type="entry name" value="NuiA"/>
    <property type="match status" value="1"/>
</dbReference>
<dbReference type="OrthoDB" id="960668at2"/>
<protein>
    <submittedName>
        <fullName evidence="1">Nuclease A inhibitor-like protein</fullName>
    </submittedName>
</protein>
<dbReference type="RefSeq" id="WP_158279644.1">
    <property type="nucleotide sequence ID" value="NZ_QGGO01000028.1"/>
</dbReference>
<dbReference type="Gene3D" id="3.40.1460.10">
    <property type="entry name" value="Nuclease A inhibitor-like"/>
    <property type="match status" value="1"/>
</dbReference>
<keyword evidence="2" id="KW-1185">Reference proteome</keyword>
<dbReference type="SUPFAM" id="SSF82602">
    <property type="entry name" value="Nuclease A inhibitor (NuiA)"/>
    <property type="match status" value="1"/>
</dbReference>
<name>A0A316DP06_9BACT</name>